<dbReference type="InterPro" id="IPR019826">
    <property type="entry name" value="Carboxylesterase_B_AS"/>
</dbReference>
<dbReference type="EMBL" id="CP046455">
    <property type="protein sequence ID" value="QGU06611.1"/>
    <property type="molecule type" value="Genomic_DNA"/>
</dbReference>
<dbReference type="InterPro" id="IPR029058">
    <property type="entry name" value="AB_hydrolase_fold"/>
</dbReference>
<dbReference type="Proteomes" id="UP000424462">
    <property type="component" value="Chromosome"/>
</dbReference>
<dbReference type="GO" id="GO:0106435">
    <property type="term" value="F:carboxylesterase activity"/>
    <property type="evidence" value="ECO:0007669"/>
    <property type="project" value="UniProtKB-EC"/>
</dbReference>
<accession>A0A6B8W2A2</accession>
<protein>
    <submittedName>
        <fullName evidence="5">Carboxylesterase NlhH</fullName>
        <ecNumber evidence="5">3.1.1.1</ecNumber>
    </submittedName>
</protein>
<evidence type="ECO:0000256" key="1">
    <source>
        <dbReference type="ARBA" id="ARBA00010515"/>
    </source>
</evidence>
<dbReference type="PANTHER" id="PTHR48081">
    <property type="entry name" value="AB HYDROLASE SUPERFAMILY PROTEIN C4A8.06C"/>
    <property type="match status" value="1"/>
</dbReference>
<dbReference type="Pfam" id="PF07859">
    <property type="entry name" value="Abhydrolase_3"/>
    <property type="match status" value="1"/>
</dbReference>
<dbReference type="InterPro" id="IPR050300">
    <property type="entry name" value="GDXG_lipolytic_enzyme"/>
</dbReference>
<dbReference type="InterPro" id="IPR013094">
    <property type="entry name" value="AB_hydrolase_3"/>
</dbReference>
<feature type="region of interest" description="Disordered" evidence="3">
    <location>
        <begin position="219"/>
        <end position="240"/>
    </location>
</feature>
<dbReference type="EC" id="3.1.1.1" evidence="5"/>
<organism evidence="5 6">
    <name type="scientific">Corynebacterium occultum</name>
    <dbReference type="NCBI Taxonomy" id="2675219"/>
    <lineage>
        <taxon>Bacteria</taxon>
        <taxon>Bacillati</taxon>
        <taxon>Actinomycetota</taxon>
        <taxon>Actinomycetes</taxon>
        <taxon>Mycobacteriales</taxon>
        <taxon>Corynebacteriaceae</taxon>
        <taxon>Corynebacterium</taxon>
    </lineage>
</organism>
<keyword evidence="6" id="KW-1185">Reference proteome</keyword>
<dbReference type="AlphaFoldDB" id="A0A6B8W2A2"/>
<proteinExistence type="inferred from homology"/>
<reference evidence="5 6" key="1">
    <citation type="submission" date="2019-11" db="EMBL/GenBank/DDBJ databases">
        <title>Complete genome sequence of Corynebacterium kalinowskii 1959, a novel Corynebacterium species isolated from soil of a small paddock in Vilsendorf, Germany.</title>
        <authorList>
            <person name="Schaffert L."/>
            <person name="Ruwe M."/>
            <person name="Milse J."/>
            <person name="Hanuschka K."/>
            <person name="Ortseifen V."/>
            <person name="Droste J."/>
            <person name="Brandt D."/>
            <person name="Schlueter L."/>
            <person name="Kutter Y."/>
            <person name="Vinke S."/>
            <person name="Viehoefer P."/>
            <person name="Jacob L."/>
            <person name="Luebke N.-C."/>
            <person name="Schulte-Berndt E."/>
            <person name="Hain C."/>
            <person name="Linder M."/>
            <person name="Schmidt P."/>
            <person name="Wollenschlaeger L."/>
            <person name="Luttermann T."/>
            <person name="Thieme E."/>
            <person name="Hassa J."/>
            <person name="Haak M."/>
            <person name="Wittchen M."/>
            <person name="Mentz A."/>
            <person name="Persicke M."/>
            <person name="Busche T."/>
            <person name="Ruckert C."/>
        </authorList>
    </citation>
    <scope>NUCLEOTIDE SEQUENCE [LARGE SCALE GENOMIC DNA]</scope>
    <source>
        <strain evidence="5 6">2039</strain>
    </source>
</reference>
<comment type="similarity">
    <text evidence="1">Belongs to the 'GDXG' lipolytic enzyme family.</text>
</comment>
<dbReference type="Gene3D" id="3.40.50.1820">
    <property type="entry name" value="alpha/beta hydrolase"/>
    <property type="match status" value="1"/>
</dbReference>
<name>A0A6B8W2A2_9CORY</name>
<dbReference type="RefSeq" id="WP_156230201.1">
    <property type="nucleotide sequence ID" value="NZ_CP046455.1"/>
</dbReference>
<evidence type="ECO:0000313" key="6">
    <source>
        <dbReference type="Proteomes" id="UP000424462"/>
    </source>
</evidence>
<dbReference type="SUPFAM" id="SSF53474">
    <property type="entry name" value="alpha/beta-Hydrolases"/>
    <property type="match status" value="1"/>
</dbReference>
<keyword evidence="2 5" id="KW-0378">Hydrolase</keyword>
<sequence>MALDSAVQDLLDGLQQQGLKSFEQLSTEESRAVVDSFKGLQLPTREVAEVIDETFDGPAGKQQVRIYIPEASHPLPVVFYIHGGGFIAGSIDVAEEPNRALANDAGVIVVATSYRLAPESKFPAATDDTFAALKWTAENISRFGGDPTRLAVMGDSAGGNLAAVAALRSRDENGPQISAQVLVYPAIDANAETASKREFQEGYVITSAGMDHFWESYLSSPEDADHPHATPSNASSLTGLPPALVLTNEYEVLRDEGEDYAAQLSAAGVDTTHQRFDGLVHGVYWMSGAVPRSHELHDAVVAFLRDKLKVQE</sequence>
<feature type="domain" description="Alpha/beta hydrolase fold-3" evidence="4">
    <location>
        <begin position="78"/>
        <end position="284"/>
    </location>
</feature>
<evidence type="ECO:0000256" key="3">
    <source>
        <dbReference type="SAM" id="MobiDB-lite"/>
    </source>
</evidence>
<evidence type="ECO:0000259" key="4">
    <source>
        <dbReference type="Pfam" id="PF07859"/>
    </source>
</evidence>
<dbReference type="PROSITE" id="PS00122">
    <property type="entry name" value="CARBOXYLESTERASE_B_1"/>
    <property type="match status" value="1"/>
</dbReference>
<dbReference type="FunFam" id="3.40.50.1820:FF:000089">
    <property type="entry name" value="Alpha/beta hydrolase"/>
    <property type="match status" value="1"/>
</dbReference>
<evidence type="ECO:0000313" key="5">
    <source>
        <dbReference type="EMBL" id="QGU06611.1"/>
    </source>
</evidence>
<evidence type="ECO:0000256" key="2">
    <source>
        <dbReference type="ARBA" id="ARBA00022801"/>
    </source>
</evidence>
<dbReference type="KEGG" id="cok:COCCU_03285"/>
<dbReference type="PANTHER" id="PTHR48081:SF8">
    <property type="entry name" value="ALPHA_BETA HYDROLASE FOLD-3 DOMAIN-CONTAINING PROTEIN-RELATED"/>
    <property type="match status" value="1"/>
</dbReference>
<gene>
    <name evidence="5" type="primary">nlhH2</name>
    <name evidence="5" type="ORF">COCCU_03285</name>
</gene>